<dbReference type="Pfam" id="PF03968">
    <property type="entry name" value="LptD_N"/>
    <property type="match status" value="2"/>
</dbReference>
<dbReference type="EMBL" id="FNCE01000009">
    <property type="protein sequence ID" value="SDG33109.1"/>
    <property type="molecule type" value="Genomic_DNA"/>
</dbReference>
<protein>
    <submittedName>
        <fullName evidence="5">Lipopolysaccharide export system protein LptA</fullName>
    </submittedName>
</protein>
<dbReference type="InterPro" id="IPR052037">
    <property type="entry name" value="LPS_export_LptA"/>
</dbReference>
<feature type="region of interest" description="Disordered" evidence="2">
    <location>
        <begin position="258"/>
        <end position="291"/>
    </location>
</feature>
<evidence type="ECO:0000256" key="3">
    <source>
        <dbReference type="SAM" id="SignalP"/>
    </source>
</evidence>
<feature type="domain" description="Organic solvent tolerance-like N-terminal" evidence="4">
    <location>
        <begin position="161"/>
        <end position="254"/>
    </location>
</feature>
<dbReference type="Gene3D" id="2.60.450.10">
    <property type="entry name" value="Lipopolysaccharide (LPS) transport protein A like domain"/>
    <property type="match status" value="2"/>
</dbReference>
<sequence>MTAPRLLAAALALLLPAAAWAQTSTLEIDRDLRITAEESLEWHRTEQTYVARGNAVARHKDQRLSADKLVAFYREAGDDGEGDSEADGGLLGAGNTEIYRVEATGGVRVTTPSATVMGARGIYDLNEPVVVMLGDDLRLETENGATVTAEDRLEFWPGRDLAVARGNAVATSGDRELRARVIQAVFTGEGEARELTRLEAFDNVRIRLADGNARAETGVYETGADVAELFGSVRLERGGTRLQGGYARVDMASGRSELRAAAPEGDAETGVRGLIEKPTVEPASEGAGNSG</sequence>
<name>A0A1G7TEL6_9PROT</name>
<dbReference type="PANTHER" id="PTHR36504:SF1">
    <property type="entry name" value="LIPOPOLYSACCHARIDE EXPORT SYSTEM PROTEIN LPTA"/>
    <property type="match status" value="1"/>
</dbReference>
<dbReference type="AlphaFoldDB" id="A0A1G7TEL6"/>
<dbReference type="GO" id="GO:0015920">
    <property type="term" value="P:lipopolysaccharide transport"/>
    <property type="evidence" value="ECO:0007669"/>
    <property type="project" value="TreeGrafter"/>
</dbReference>
<dbReference type="Proteomes" id="UP000199415">
    <property type="component" value="Unassembled WGS sequence"/>
</dbReference>
<feature type="chain" id="PRO_5011568924" evidence="3">
    <location>
        <begin position="22"/>
        <end position="291"/>
    </location>
</feature>
<dbReference type="GO" id="GO:0017089">
    <property type="term" value="F:glycolipid transfer activity"/>
    <property type="evidence" value="ECO:0007669"/>
    <property type="project" value="TreeGrafter"/>
</dbReference>
<evidence type="ECO:0000256" key="2">
    <source>
        <dbReference type="SAM" id="MobiDB-lite"/>
    </source>
</evidence>
<evidence type="ECO:0000313" key="6">
    <source>
        <dbReference type="Proteomes" id="UP000199415"/>
    </source>
</evidence>
<dbReference type="GO" id="GO:0030288">
    <property type="term" value="C:outer membrane-bounded periplasmic space"/>
    <property type="evidence" value="ECO:0007669"/>
    <property type="project" value="TreeGrafter"/>
</dbReference>
<gene>
    <name evidence="5" type="ORF">SAMN05216241_10923</name>
</gene>
<dbReference type="OrthoDB" id="8450043at2"/>
<evidence type="ECO:0000259" key="4">
    <source>
        <dbReference type="Pfam" id="PF03968"/>
    </source>
</evidence>
<evidence type="ECO:0000313" key="5">
    <source>
        <dbReference type="EMBL" id="SDG33109.1"/>
    </source>
</evidence>
<dbReference type="STRING" id="1082479.SAMN05216241_10923"/>
<dbReference type="InterPro" id="IPR005653">
    <property type="entry name" value="OstA-like_N"/>
</dbReference>
<keyword evidence="6" id="KW-1185">Reference proteome</keyword>
<dbReference type="GO" id="GO:0009279">
    <property type="term" value="C:cell outer membrane"/>
    <property type="evidence" value="ECO:0007669"/>
    <property type="project" value="TreeGrafter"/>
</dbReference>
<dbReference type="PANTHER" id="PTHR36504">
    <property type="entry name" value="LIPOPOLYSACCHARIDE EXPORT SYSTEM PROTEIN LPTA"/>
    <property type="match status" value="1"/>
</dbReference>
<dbReference type="RefSeq" id="WP_090020894.1">
    <property type="nucleotide sequence ID" value="NZ_FNCE01000009.1"/>
</dbReference>
<feature type="signal peptide" evidence="3">
    <location>
        <begin position="1"/>
        <end position="21"/>
    </location>
</feature>
<reference evidence="5 6" key="1">
    <citation type="submission" date="2016-10" db="EMBL/GenBank/DDBJ databases">
        <authorList>
            <person name="de Groot N.N."/>
        </authorList>
    </citation>
    <scope>NUCLEOTIDE SEQUENCE [LARGE SCALE GENOMIC DNA]</scope>
    <source>
        <strain evidence="5 6">DSM 25584</strain>
    </source>
</reference>
<keyword evidence="1 3" id="KW-0732">Signal</keyword>
<proteinExistence type="predicted"/>
<accession>A0A1G7TEL6</accession>
<organism evidence="5 6">
    <name type="scientific">Limimonas halophila</name>
    <dbReference type="NCBI Taxonomy" id="1082479"/>
    <lineage>
        <taxon>Bacteria</taxon>
        <taxon>Pseudomonadati</taxon>
        <taxon>Pseudomonadota</taxon>
        <taxon>Alphaproteobacteria</taxon>
        <taxon>Rhodospirillales</taxon>
        <taxon>Rhodovibrionaceae</taxon>
        <taxon>Limimonas</taxon>
    </lineage>
</organism>
<evidence type="ECO:0000256" key="1">
    <source>
        <dbReference type="ARBA" id="ARBA00022729"/>
    </source>
</evidence>
<feature type="domain" description="Organic solvent tolerance-like N-terminal" evidence="4">
    <location>
        <begin position="39"/>
        <end position="149"/>
    </location>
</feature>